<dbReference type="AlphaFoldDB" id="A0A0F8YG91"/>
<organism evidence="1">
    <name type="scientific">marine sediment metagenome</name>
    <dbReference type="NCBI Taxonomy" id="412755"/>
    <lineage>
        <taxon>unclassified sequences</taxon>
        <taxon>metagenomes</taxon>
        <taxon>ecological metagenomes</taxon>
    </lineage>
</organism>
<name>A0A0F8YG91_9ZZZZ</name>
<comment type="caution">
    <text evidence="1">The sequence shown here is derived from an EMBL/GenBank/DDBJ whole genome shotgun (WGS) entry which is preliminary data.</text>
</comment>
<evidence type="ECO:0000313" key="1">
    <source>
        <dbReference type="EMBL" id="KKK53204.1"/>
    </source>
</evidence>
<accession>A0A0F8YG91</accession>
<proteinExistence type="predicted"/>
<gene>
    <name evidence="1" type="ORF">LCGC14_3097150</name>
</gene>
<sequence length="52" mass="5997">INSLSVFNEPSQWLHGVHNKNGISWRLNVGLRSEREHLGPDRYTVNLEEPTV</sequence>
<reference evidence="1" key="1">
    <citation type="journal article" date="2015" name="Nature">
        <title>Complex archaea that bridge the gap between prokaryotes and eukaryotes.</title>
        <authorList>
            <person name="Spang A."/>
            <person name="Saw J.H."/>
            <person name="Jorgensen S.L."/>
            <person name="Zaremba-Niedzwiedzka K."/>
            <person name="Martijn J."/>
            <person name="Lind A.E."/>
            <person name="van Eijk R."/>
            <person name="Schleper C."/>
            <person name="Guy L."/>
            <person name="Ettema T.J."/>
        </authorList>
    </citation>
    <scope>NUCLEOTIDE SEQUENCE</scope>
</reference>
<protein>
    <submittedName>
        <fullName evidence="1">Uncharacterized protein</fullName>
    </submittedName>
</protein>
<feature type="non-terminal residue" evidence="1">
    <location>
        <position position="1"/>
    </location>
</feature>
<dbReference type="EMBL" id="LAZR01066623">
    <property type="protein sequence ID" value="KKK53204.1"/>
    <property type="molecule type" value="Genomic_DNA"/>
</dbReference>